<dbReference type="Proteomes" id="UP000179807">
    <property type="component" value="Unassembled WGS sequence"/>
</dbReference>
<evidence type="ECO:0000313" key="1">
    <source>
        <dbReference type="EMBL" id="OHS92827.1"/>
    </source>
</evidence>
<comment type="caution">
    <text evidence="1">The sequence shown here is derived from an EMBL/GenBank/DDBJ whole genome shotgun (WGS) entry which is preliminary data.</text>
</comment>
<dbReference type="VEuPathDB" id="TrichDB:TRFO_40850"/>
<proteinExistence type="predicted"/>
<keyword evidence="2" id="KW-1185">Reference proteome</keyword>
<dbReference type="AlphaFoldDB" id="A0A1J4J5A4"/>
<accession>A0A1J4J5A4</accession>
<name>A0A1J4J5A4_9EUKA</name>
<gene>
    <name evidence="1" type="ORF">TRFO_40850</name>
</gene>
<evidence type="ECO:0000313" key="2">
    <source>
        <dbReference type="Proteomes" id="UP000179807"/>
    </source>
</evidence>
<organism evidence="1 2">
    <name type="scientific">Tritrichomonas foetus</name>
    <dbReference type="NCBI Taxonomy" id="1144522"/>
    <lineage>
        <taxon>Eukaryota</taxon>
        <taxon>Metamonada</taxon>
        <taxon>Parabasalia</taxon>
        <taxon>Tritrichomonadida</taxon>
        <taxon>Tritrichomonadidae</taxon>
        <taxon>Tritrichomonas</taxon>
    </lineage>
</organism>
<dbReference type="RefSeq" id="XP_068345964.1">
    <property type="nucleotide sequence ID" value="XM_068513437.1"/>
</dbReference>
<protein>
    <submittedName>
        <fullName evidence="1">Uncharacterized protein</fullName>
    </submittedName>
</protein>
<sequence>MSKPVKSLVLHRTTDKDCDKSNRKRAKDYGHLLEKVEKALVNSHGKKMNFSEIKQLQRILCMKEGLKTNRAAWRTKVGAKLWLCEKWDRVQPYQPFYKLLDLHSEQKDIFPHFNTIDLTMASIIDQQIIILDNAIEVVETIEATIPVDTIDDDYKEEDTWGEFLKMEKISLND</sequence>
<reference evidence="1" key="1">
    <citation type="submission" date="2016-10" db="EMBL/GenBank/DDBJ databases">
        <authorList>
            <person name="Benchimol M."/>
            <person name="Almeida L.G."/>
            <person name="Vasconcelos A.T."/>
            <person name="Perreira-Neves A."/>
            <person name="Rosa I.A."/>
            <person name="Tasca T."/>
            <person name="Bogo M.R."/>
            <person name="de Souza W."/>
        </authorList>
    </citation>
    <scope>NUCLEOTIDE SEQUENCE [LARGE SCALE GENOMIC DNA]</scope>
    <source>
        <strain evidence="1">K</strain>
    </source>
</reference>
<dbReference type="GeneID" id="94848141"/>
<dbReference type="EMBL" id="MLAK01001463">
    <property type="protein sequence ID" value="OHS92827.1"/>
    <property type="molecule type" value="Genomic_DNA"/>
</dbReference>